<dbReference type="RefSeq" id="WP_160331763.1">
    <property type="nucleotide sequence ID" value="NZ_WMLC01000027.1"/>
</dbReference>
<dbReference type="PANTHER" id="PTHR32060:SF30">
    <property type="entry name" value="CARBOXY-TERMINAL PROCESSING PROTEASE CTPA"/>
    <property type="match status" value="1"/>
</dbReference>
<organism evidence="3">
    <name type="scientific">Metamycoplasma hominis</name>
    <name type="common">Mycoplasma hominis</name>
    <dbReference type="NCBI Taxonomy" id="2098"/>
    <lineage>
        <taxon>Bacteria</taxon>
        <taxon>Bacillati</taxon>
        <taxon>Mycoplasmatota</taxon>
        <taxon>Mycoplasmoidales</taxon>
        <taxon>Metamycoplasmataceae</taxon>
        <taxon>Metamycoplasma</taxon>
    </lineage>
</organism>
<dbReference type="GO" id="GO:0006508">
    <property type="term" value="P:proteolysis"/>
    <property type="evidence" value="ECO:0007669"/>
    <property type="project" value="InterPro"/>
</dbReference>
<evidence type="ECO:0000256" key="1">
    <source>
        <dbReference type="SAM" id="SignalP"/>
    </source>
</evidence>
<keyword evidence="1" id="KW-0732">Signal</keyword>
<gene>
    <name evidence="3" type="ORF">GLX26_01960</name>
</gene>
<accession>A0A6A8PZJ1</accession>
<dbReference type="GO" id="GO:0007165">
    <property type="term" value="P:signal transduction"/>
    <property type="evidence" value="ECO:0007669"/>
    <property type="project" value="TreeGrafter"/>
</dbReference>
<dbReference type="Gene3D" id="3.90.226.10">
    <property type="entry name" value="2-enoyl-CoA Hydratase, Chain A, domain 1"/>
    <property type="match status" value="1"/>
</dbReference>
<dbReference type="PROSITE" id="PS51257">
    <property type="entry name" value="PROKAR_LIPOPROTEIN"/>
    <property type="match status" value="1"/>
</dbReference>
<dbReference type="InterPro" id="IPR005151">
    <property type="entry name" value="Tail-specific_protease"/>
</dbReference>
<feature type="chain" id="PRO_5025367009" description="Tail specific protease domain-containing protein" evidence="1">
    <location>
        <begin position="21"/>
        <end position="577"/>
    </location>
</feature>
<feature type="domain" description="Tail specific protease" evidence="2">
    <location>
        <begin position="351"/>
        <end position="560"/>
    </location>
</feature>
<dbReference type="Pfam" id="PF03572">
    <property type="entry name" value="Peptidase_S41"/>
    <property type="match status" value="1"/>
</dbReference>
<evidence type="ECO:0000313" key="3">
    <source>
        <dbReference type="EMBL" id="MTH75878.1"/>
    </source>
</evidence>
<dbReference type="GO" id="GO:0030288">
    <property type="term" value="C:outer membrane-bounded periplasmic space"/>
    <property type="evidence" value="ECO:0007669"/>
    <property type="project" value="TreeGrafter"/>
</dbReference>
<feature type="signal peptide" evidence="1">
    <location>
        <begin position="1"/>
        <end position="20"/>
    </location>
</feature>
<dbReference type="EMBL" id="WMLC01000027">
    <property type="protein sequence ID" value="MTH75878.1"/>
    <property type="molecule type" value="Genomic_DNA"/>
</dbReference>
<reference evidence="3" key="1">
    <citation type="submission" date="2019-11" db="EMBL/GenBank/DDBJ databases">
        <title>Draft genome sequence of Mycoplasma hominis strain MH-1.</title>
        <authorList>
            <person name="Ruan Z."/>
            <person name="Zhang J."/>
            <person name="Xie X."/>
        </authorList>
    </citation>
    <scope>NUCLEOTIDE SEQUENCE</scope>
    <source>
        <strain evidence="3">MH-1</strain>
    </source>
</reference>
<dbReference type="GO" id="GO:0004175">
    <property type="term" value="F:endopeptidase activity"/>
    <property type="evidence" value="ECO:0007669"/>
    <property type="project" value="TreeGrafter"/>
</dbReference>
<evidence type="ECO:0000259" key="2">
    <source>
        <dbReference type="SMART" id="SM00245"/>
    </source>
</evidence>
<dbReference type="InterPro" id="IPR029045">
    <property type="entry name" value="ClpP/crotonase-like_dom_sf"/>
</dbReference>
<name>A0A6A8PZJ1_METHO</name>
<dbReference type="GO" id="GO:0008236">
    <property type="term" value="F:serine-type peptidase activity"/>
    <property type="evidence" value="ECO:0007669"/>
    <property type="project" value="InterPro"/>
</dbReference>
<proteinExistence type="predicted"/>
<sequence>MKSKKINLLKLLLTSSVAISCAILPVSCSLLSNDNDKKITIKNYEFNNLSSEYTIESKKLNLSFVNDGNVPYVNLLQMINSLDGFFDRNYINFSTNILFSELKMTTKFGYISFNWKTNKITMPNTYYEYITKSPGKTNFNKYLKSKSYYSKDFNKNTIVIDLKKYNFDILYHNGNVLLPLAIFNLLFCSTNYYNLYFNGNKIYGCDFDIKSNVQEIPQIRNSKFQNSLIPKDIVEAKFNFTALLIDYFYGLKEYNNINSFYSTISNEQKQRMLSQNPVISTKEYIKYLYNLNDLHTWVSMPSFYNHRDSSIAKDFYEYTTNKRERIYQSTRKYLKNNKLNNWVIQTSKENRELFEKYGVRFISNNTAVISFNSFKTFQNLNDNSTNKGFSEDTYLGFANAMKLIKKNLRNMKIKNIIVDLSTNSGGNIGAMQRGLGFITDEPILNKTYNRLNEEINIRSVEVDTDGDGNYKNDAYSEYNWYLLTGVNTFSAANTFTSIFKEMKLGKIIGQKTGGGAASILPVVLPDGTSIVISSNNLSVTIKNNTIKSIEGGIEPDIYLEYKDFYNDQKLLEIIKNK</sequence>
<dbReference type="AlphaFoldDB" id="A0A6A8PZJ1"/>
<dbReference type="SMART" id="SM00245">
    <property type="entry name" value="TSPc"/>
    <property type="match status" value="1"/>
</dbReference>
<comment type="caution">
    <text evidence="3">The sequence shown here is derived from an EMBL/GenBank/DDBJ whole genome shotgun (WGS) entry which is preliminary data.</text>
</comment>
<dbReference type="SUPFAM" id="SSF52096">
    <property type="entry name" value="ClpP/crotonase"/>
    <property type="match status" value="1"/>
</dbReference>
<protein>
    <recommendedName>
        <fullName evidence="2">Tail specific protease domain-containing protein</fullName>
    </recommendedName>
</protein>
<dbReference type="PANTHER" id="PTHR32060">
    <property type="entry name" value="TAIL-SPECIFIC PROTEASE"/>
    <property type="match status" value="1"/>
</dbReference>